<dbReference type="RefSeq" id="WP_138865923.1">
    <property type="nucleotide sequence ID" value="NZ_VCPC01000008.1"/>
</dbReference>
<dbReference type="Pfam" id="PF06808">
    <property type="entry name" value="DctM"/>
    <property type="match status" value="1"/>
</dbReference>
<feature type="transmembrane region" description="Helical" evidence="2">
    <location>
        <begin position="25"/>
        <end position="46"/>
    </location>
</feature>
<keyword evidence="1" id="KW-0813">Transport</keyword>
<feature type="transmembrane region" description="Helical" evidence="2">
    <location>
        <begin position="58"/>
        <end position="75"/>
    </location>
</feature>
<keyword evidence="1" id="KW-1003">Cell membrane</keyword>
<evidence type="ECO:0000256" key="1">
    <source>
        <dbReference type="RuleBase" id="RU369079"/>
    </source>
</evidence>
<keyword evidence="2" id="KW-1133">Transmembrane helix</keyword>
<feature type="domain" description="TRAP C4-dicarboxylate transport system permease DctM subunit" evidence="3">
    <location>
        <begin position="122"/>
        <end position="558"/>
    </location>
</feature>
<organism evidence="4 5">
    <name type="scientific">Arenibacterium halophilum</name>
    <dbReference type="NCBI Taxonomy" id="2583821"/>
    <lineage>
        <taxon>Bacteria</taxon>
        <taxon>Pseudomonadati</taxon>
        <taxon>Pseudomonadota</taxon>
        <taxon>Alphaproteobacteria</taxon>
        <taxon>Rhodobacterales</taxon>
        <taxon>Paracoccaceae</taxon>
        <taxon>Arenibacterium</taxon>
    </lineage>
</organism>
<comment type="subcellular location">
    <subcellularLocation>
        <location evidence="1">Cell inner membrane</location>
        <topology evidence="1">Multi-pass membrane protein</topology>
    </subcellularLocation>
</comment>
<gene>
    <name evidence="4" type="ORF">FGK64_21520</name>
</gene>
<dbReference type="PANTHER" id="PTHR43849:SF2">
    <property type="entry name" value="BLL3936 PROTEIN"/>
    <property type="match status" value="1"/>
</dbReference>
<dbReference type="EMBL" id="VCPC01000008">
    <property type="protein sequence ID" value="TMV07447.1"/>
    <property type="molecule type" value="Genomic_DNA"/>
</dbReference>
<feature type="transmembrane region" description="Helical" evidence="2">
    <location>
        <begin position="307"/>
        <end position="327"/>
    </location>
</feature>
<keyword evidence="5" id="KW-1185">Reference proteome</keyword>
<dbReference type="InterPro" id="IPR011853">
    <property type="entry name" value="TRAP_DctM-Dct_fused"/>
</dbReference>
<dbReference type="PANTHER" id="PTHR43849">
    <property type="entry name" value="BLL3936 PROTEIN"/>
    <property type="match status" value="1"/>
</dbReference>
<evidence type="ECO:0000256" key="2">
    <source>
        <dbReference type="SAM" id="Phobius"/>
    </source>
</evidence>
<feature type="transmembrane region" description="Helical" evidence="2">
    <location>
        <begin position="372"/>
        <end position="389"/>
    </location>
</feature>
<feature type="transmembrane region" description="Helical" evidence="2">
    <location>
        <begin position="452"/>
        <end position="485"/>
    </location>
</feature>
<feature type="transmembrane region" description="Helical" evidence="2">
    <location>
        <begin position="283"/>
        <end position="301"/>
    </location>
</feature>
<feature type="transmembrane region" description="Helical" evidence="2">
    <location>
        <begin position="348"/>
        <end position="366"/>
    </location>
</feature>
<name>A0ABY2WYP4_9RHOB</name>
<evidence type="ECO:0000259" key="3">
    <source>
        <dbReference type="Pfam" id="PF06808"/>
    </source>
</evidence>
<feature type="transmembrane region" description="Helical" evidence="2">
    <location>
        <begin position="593"/>
        <end position="623"/>
    </location>
</feature>
<dbReference type="InterPro" id="IPR010656">
    <property type="entry name" value="DctM"/>
</dbReference>
<feature type="transmembrane region" description="Helical" evidence="2">
    <location>
        <begin position="82"/>
        <end position="100"/>
    </location>
</feature>
<feature type="transmembrane region" description="Helical" evidence="2">
    <location>
        <begin position="134"/>
        <end position="152"/>
    </location>
</feature>
<dbReference type="Proteomes" id="UP001191082">
    <property type="component" value="Unassembled WGS sequence"/>
</dbReference>
<evidence type="ECO:0000313" key="4">
    <source>
        <dbReference type="EMBL" id="TMV07447.1"/>
    </source>
</evidence>
<protein>
    <submittedName>
        <fullName evidence="4">TRAP transporter fused permease subunit</fullName>
    </submittedName>
</protein>
<feature type="transmembrane region" description="Helical" evidence="2">
    <location>
        <begin position="410"/>
        <end position="432"/>
    </location>
</feature>
<comment type="caution">
    <text evidence="4">The sequence shown here is derived from an EMBL/GenBank/DDBJ whole genome shotgun (WGS) entry which is preliminary data.</text>
</comment>
<keyword evidence="2" id="KW-0812">Transmembrane</keyword>
<comment type="function">
    <text evidence="1">Part of the tripartite ATP-independent periplasmic (TRAP) transport system.</text>
</comment>
<feature type="transmembrane region" description="Helical" evidence="2">
    <location>
        <begin position="563"/>
        <end position="587"/>
    </location>
</feature>
<keyword evidence="1" id="KW-0997">Cell inner membrane</keyword>
<accession>A0ABY2WYP4</accession>
<reference evidence="4 5" key="1">
    <citation type="submission" date="2019-05" db="EMBL/GenBank/DDBJ databases">
        <title>Marivita sp. nov. isolated from sea sediment.</title>
        <authorList>
            <person name="Kim W."/>
        </authorList>
    </citation>
    <scope>NUCLEOTIDE SEQUENCE [LARGE SCALE GENOMIC DNA]</scope>
    <source>
        <strain evidence="4 5">CAU 1492</strain>
    </source>
</reference>
<dbReference type="NCBIfam" id="TIGR02123">
    <property type="entry name" value="TRAP_fused"/>
    <property type="match status" value="1"/>
</dbReference>
<proteinExistence type="predicted"/>
<sequence>MTPDSNTDSAASPLGQTGARLGDRLGLMGAIVALVAIGFSLFQLWSNGLALMPSFKQNAWHVAFALVLGFLVSPIGKGWWRVIDLACAAASLGAIIFIVLRYDVMAARFGIFLGPEVIAASVIVVMVLELARRLLGLTLALLCGAFILYGFYGYMLPGAFGHQGFPVQRIASYLVMTTDGVFGTAVGVSATLISVFVIFGAFLTVTGCGQWFIDIANLIAGRTVGGSAKVAVLASSLMGSVSGSAAGNVATTGAFTIPLMKKAGFTPVQAGAIEAVASTGGTILPPLMGAGAFVMAELLGIQYSSVALAAIMPAILYYLAVFCQVDIMARRDGRVGFVADRREMARQIVLSGWRSIPLLVLIWMILVERYSPAYAAFWSIGAAVVLGLVMSRGRARLLLVPEALRTAAQAMLPIAIACAAAGIIVGVLMLTGLGLRLSSLMIDLAGGNLALLLVLTMISSIILGMGVPATAAYIILAVLAVPALVKLGVAPLSAHMFVFYFGTISNITPPVAVAAFVAAGLSGGTPARVAVEAFRIGSAAFLIPFMFVYGPELLLVDANALSVIRVLVTASLGIIALVVAIQGWLFVRLGPGLRVIAAAISILLVVQSLWSDVLGLAAIAVFFTICRLRLLRSPAGSTAT</sequence>
<feature type="transmembrane region" description="Helical" evidence="2">
    <location>
        <begin position="106"/>
        <end position="127"/>
    </location>
</feature>
<feature type="transmembrane region" description="Helical" evidence="2">
    <location>
        <begin position="497"/>
        <end position="521"/>
    </location>
</feature>
<feature type="transmembrane region" description="Helical" evidence="2">
    <location>
        <begin position="181"/>
        <end position="205"/>
    </location>
</feature>
<keyword evidence="2" id="KW-0472">Membrane</keyword>
<feature type="transmembrane region" description="Helical" evidence="2">
    <location>
        <begin position="533"/>
        <end position="551"/>
    </location>
</feature>
<evidence type="ECO:0000313" key="5">
    <source>
        <dbReference type="Proteomes" id="UP001191082"/>
    </source>
</evidence>